<sequence>MKKLLCKYCGNAEFYVVNLHETVCKCGLRLTKLSDYRREGTKPAEYPSQKQQADLISKISILKREIDKCLDEREQEGFHQLSLELKGCEEQLLQLEDTADQDHFAKSLKDNKDWSNGSDIIF</sequence>
<keyword evidence="3" id="KW-1185">Reference proteome</keyword>
<name>A0AB94IST7_9BACI</name>
<dbReference type="RefSeq" id="WP_024027131.1">
    <property type="nucleotide sequence ID" value="NZ_ALAN01000031.1"/>
</dbReference>
<dbReference type="Proteomes" id="UP000018877">
    <property type="component" value="Unassembled WGS sequence"/>
</dbReference>
<feature type="domain" description="IDEAL" evidence="1">
    <location>
        <begin position="58"/>
        <end position="85"/>
    </location>
</feature>
<dbReference type="EMBL" id="ALAN01000031">
    <property type="protein sequence ID" value="ETI70018.1"/>
    <property type="molecule type" value="Genomic_DNA"/>
</dbReference>
<dbReference type="InterPro" id="IPR014957">
    <property type="entry name" value="IDEAL_dom"/>
</dbReference>
<comment type="caution">
    <text evidence="2">The sequence shown here is derived from an EMBL/GenBank/DDBJ whole genome shotgun (WGS) entry which is preliminary data.</text>
</comment>
<proteinExistence type="predicted"/>
<dbReference type="Gene3D" id="4.10.810.10">
    <property type="entry name" value="Virus Scaffolding Protein, Chain A"/>
    <property type="match status" value="1"/>
</dbReference>
<evidence type="ECO:0000313" key="3">
    <source>
        <dbReference type="Proteomes" id="UP000018877"/>
    </source>
</evidence>
<gene>
    <name evidence="2" type="ORF">BAVI_04574</name>
</gene>
<reference evidence="2 3" key="1">
    <citation type="journal article" date="2014" name="Environ. Microbiol.">
        <title>The nitrate-ammonifying and nosZ-carrying bacterium Bacillus vireti is a potent source and sink for nitric and nitrous oxide under high nitrate conditions.</title>
        <authorList>
            <person name="Mania D."/>
            <person name="Heylen K."/>
            <person name="van Spanning R.J."/>
            <person name="Frostegard A."/>
        </authorList>
    </citation>
    <scope>NUCLEOTIDE SEQUENCE [LARGE SCALE GENOMIC DNA]</scope>
    <source>
        <strain evidence="2 3">LMG 21834</strain>
    </source>
</reference>
<evidence type="ECO:0000313" key="2">
    <source>
        <dbReference type="EMBL" id="ETI70018.1"/>
    </source>
</evidence>
<dbReference type="AlphaFoldDB" id="A0AB94IST7"/>
<accession>A0AB94IST7</accession>
<dbReference type="InterPro" id="IPR027393">
    <property type="entry name" value="Virus_scaffolding_prot_C"/>
</dbReference>
<dbReference type="Pfam" id="PF08858">
    <property type="entry name" value="IDEAL"/>
    <property type="match status" value="1"/>
</dbReference>
<organism evidence="2 3">
    <name type="scientific">Neobacillus vireti LMG 21834</name>
    <dbReference type="NCBI Taxonomy" id="1131730"/>
    <lineage>
        <taxon>Bacteria</taxon>
        <taxon>Bacillati</taxon>
        <taxon>Bacillota</taxon>
        <taxon>Bacilli</taxon>
        <taxon>Bacillales</taxon>
        <taxon>Bacillaceae</taxon>
        <taxon>Neobacillus</taxon>
    </lineage>
</organism>
<evidence type="ECO:0000259" key="1">
    <source>
        <dbReference type="Pfam" id="PF08858"/>
    </source>
</evidence>
<protein>
    <recommendedName>
        <fullName evidence="1">IDEAL domain-containing protein</fullName>
    </recommendedName>
</protein>